<dbReference type="Pfam" id="PF12937">
    <property type="entry name" value="F-box-like"/>
    <property type="match status" value="1"/>
</dbReference>
<gene>
    <name evidence="2" type="primary">g1805</name>
    <name evidence="2" type="ORF">VP750_LOCUS1541</name>
</gene>
<dbReference type="EMBL" id="CAXHTA020000002">
    <property type="protein sequence ID" value="CAL5219882.1"/>
    <property type="molecule type" value="Genomic_DNA"/>
</dbReference>
<evidence type="ECO:0000259" key="1">
    <source>
        <dbReference type="Pfam" id="PF12937"/>
    </source>
</evidence>
<evidence type="ECO:0000313" key="3">
    <source>
        <dbReference type="Proteomes" id="UP001497392"/>
    </source>
</evidence>
<evidence type="ECO:0000313" key="2">
    <source>
        <dbReference type="EMBL" id="CAL5219882.1"/>
    </source>
</evidence>
<dbReference type="InterPro" id="IPR001810">
    <property type="entry name" value="F-box_dom"/>
</dbReference>
<proteinExistence type="predicted"/>
<feature type="domain" description="F-box" evidence="1">
    <location>
        <begin position="33"/>
        <end position="70"/>
    </location>
</feature>
<accession>A0ABP1FQS2</accession>
<comment type="caution">
    <text evidence="2">The sequence shown here is derived from an EMBL/GenBank/DDBJ whole genome shotgun (WGS) entry which is preliminary data.</text>
</comment>
<sequence>MVKKKKAVFAGDPQGQKTAVKQDPLAYLGENVMAIILGSLGADDCARCTLVCKLWRNLAASDELWMRQCMGLIRDTSHAKVSLLRPKEFEPMQPCIEWYSYHMQQKERSQITKEDLCGHCWKFRFKRQAGEFWLSWDPYWTKSGPQMQRVFHEDGSVLGMPSHEPFWFQDSECRWRFTKSREGKRGGPFVKVNHWPSLVVSRQDGFGWRMENCWVIYESIDPEADEAAAMLRVWDSCQKRRGPLTLDLEAWIK</sequence>
<name>A0ABP1FQS2_9CHLO</name>
<keyword evidence="3" id="KW-1185">Reference proteome</keyword>
<organism evidence="2 3">
    <name type="scientific">Coccomyxa viridis</name>
    <dbReference type="NCBI Taxonomy" id="1274662"/>
    <lineage>
        <taxon>Eukaryota</taxon>
        <taxon>Viridiplantae</taxon>
        <taxon>Chlorophyta</taxon>
        <taxon>core chlorophytes</taxon>
        <taxon>Trebouxiophyceae</taxon>
        <taxon>Trebouxiophyceae incertae sedis</taxon>
        <taxon>Coccomyxaceae</taxon>
        <taxon>Coccomyxa</taxon>
    </lineage>
</organism>
<dbReference type="PANTHER" id="PTHR48218:SF3">
    <property type="entry name" value="OS07G0170800 PROTEIN"/>
    <property type="match status" value="1"/>
</dbReference>
<dbReference type="Proteomes" id="UP001497392">
    <property type="component" value="Unassembled WGS sequence"/>
</dbReference>
<dbReference type="InterPro" id="IPR036047">
    <property type="entry name" value="F-box-like_dom_sf"/>
</dbReference>
<reference evidence="2 3" key="1">
    <citation type="submission" date="2024-06" db="EMBL/GenBank/DDBJ databases">
        <authorList>
            <person name="Kraege A."/>
            <person name="Thomma B."/>
        </authorList>
    </citation>
    <scope>NUCLEOTIDE SEQUENCE [LARGE SCALE GENOMIC DNA]</scope>
</reference>
<dbReference type="SUPFAM" id="SSF81383">
    <property type="entry name" value="F-box domain"/>
    <property type="match status" value="1"/>
</dbReference>
<dbReference type="Gene3D" id="1.20.1280.50">
    <property type="match status" value="1"/>
</dbReference>
<dbReference type="PANTHER" id="PTHR48218">
    <property type="entry name" value="F-BOX DOMAIN CONTAINING PROTEIN"/>
    <property type="match status" value="1"/>
</dbReference>
<protein>
    <submittedName>
        <fullName evidence="2">G1805 protein</fullName>
    </submittedName>
</protein>